<dbReference type="KEGG" id="cdo:CDOO_10185"/>
<protein>
    <recommendedName>
        <fullName evidence="4 10">4-alpha-glucanotransferase</fullName>
        <ecNumber evidence="3 10">2.4.1.25</ecNumber>
    </recommendedName>
    <alternativeName>
        <fullName evidence="8 10">Amylomaltase</fullName>
    </alternativeName>
    <alternativeName>
        <fullName evidence="9 10">Disproportionating enzyme</fullName>
    </alternativeName>
</protein>
<dbReference type="RefSeq" id="WP_026159182.1">
    <property type="nucleotide sequence ID" value="NZ_AQUX01000001.1"/>
</dbReference>
<evidence type="ECO:0000256" key="8">
    <source>
        <dbReference type="ARBA" id="ARBA00031423"/>
    </source>
</evidence>
<dbReference type="PANTHER" id="PTHR32438:SF5">
    <property type="entry name" value="4-ALPHA-GLUCANOTRANSFERASE DPE1, CHLOROPLASTIC_AMYLOPLASTIC"/>
    <property type="match status" value="1"/>
</dbReference>
<evidence type="ECO:0000313" key="13">
    <source>
        <dbReference type="Proteomes" id="UP000029914"/>
    </source>
</evidence>
<organism evidence="12 13">
    <name type="scientific">Corynebacterium doosanense CAU 212 = DSM 45436</name>
    <dbReference type="NCBI Taxonomy" id="558173"/>
    <lineage>
        <taxon>Bacteria</taxon>
        <taxon>Bacillati</taxon>
        <taxon>Actinomycetota</taxon>
        <taxon>Actinomycetes</taxon>
        <taxon>Mycobacteriales</taxon>
        <taxon>Corynebacteriaceae</taxon>
        <taxon>Corynebacterium</taxon>
    </lineage>
</organism>
<dbReference type="GO" id="GO:0005975">
    <property type="term" value="P:carbohydrate metabolic process"/>
    <property type="evidence" value="ECO:0007669"/>
    <property type="project" value="InterPro"/>
</dbReference>
<dbReference type="PANTHER" id="PTHR32438">
    <property type="entry name" value="4-ALPHA-GLUCANOTRANSFERASE DPE1, CHLOROPLASTIC/AMYLOPLASTIC"/>
    <property type="match status" value="1"/>
</dbReference>
<dbReference type="InterPro" id="IPR003385">
    <property type="entry name" value="Glyco_hydro_77"/>
</dbReference>
<evidence type="ECO:0000256" key="6">
    <source>
        <dbReference type="ARBA" id="ARBA00022679"/>
    </source>
</evidence>
<feature type="domain" description="MalQ N-terminal beta-sandwich" evidence="11">
    <location>
        <begin position="71"/>
        <end position="161"/>
    </location>
</feature>
<gene>
    <name evidence="12" type="ORF">CDOO_10185</name>
</gene>
<dbReference type="eggNOG" id="COG1640">
    <property type="taxonomic scope" value="Bacteria"/>
</dbReference>
<comment type="similarity">
    <text evidence="2 10">Belongs to the disproportionating enzyme family.</text>
</comment>
<keyword evidence="7 10" id="KW-0119">Carbohydrate metabolism</keyword>
<dbReference type="EC" id="2.4.1.25" evidence="3 10"/>
<evidence type="ECO:0000256" key="5">
    <source>
        <dbReference type="ARBA" id="ARBA00022676"/>
    </source>
</evidence>
<evidence type="ECO:0000313" key="12">
    <source>
        <dbReference type="EMBL" id="AIT61594.1"/>
    </source>
</evidence>
<reference evidence="12 13" key="1">
    <citation type="submission" date="2013-09" db="EMBL/GenBank/DDBJ databases">
        <title>Complete genome sequence of Corynebacterium doosanense CAU 212(T) (=DSM 45436(T)), isolated from activated sludge.</title>
        <authorList>
            <person name="Schaffert L."/>
            <person name="Albersmeier A."/>
            <person name="Kalinowski J."/>
            <person name="Ruckert C."/>
        </authorList>
    </citation>
    <scope>NUCLEOTIDE SEQUENCE [LARGE SCALE GENOMIC DNA]</scope>
    <source>
        <strain evidence="12 13">CAU 212</strain>
    </source>
</reference>
<evidence type="ECO:0000256" key="10">
    <source>
        <dbReference type="RuleBase" id="RU361207"/>
    </source>
</evidence>
<dbReference type="Gene3D" id="3.20.20.80">
    <property type="entry name" value="Glycosidases"/>
    <property type="match status" value="1"/>
</dbReference>
<dbReference type="NCBIfam" id="TIGR00217">
    <property type="entry name" value="malQ"/>
    <property type="match status" value="1"/>
</dbReference>
<dbReference type="HOGENOM" id="CLU_022072_1_0_11"/>
<keyword evidence="13" id="KW-1185">Reference proteome</keyword>
<sequence>MTYMDKLRDLADDYAISTEYTDNSGNTVSASQDTLLKLLIALGAPLSEGADEQELTEALRRRRQRAATRPLPPTVVSTESVETGFLVHVHDGAPANVHIELEDGGTREVYQDENWTEPVTVDGVTWGEASFHIPGDLPRGYHRLILDSDDLHAEAALIITPARLETTASYLSDPRFGVMAQLYSVRSSGSWGIGDFHDMGELAATLATTIGADFLQVNPLHAAEPFPPVENSPYLPSTRRFTNPLYLRVEDVPEYTQLAASARAEIAEIAEELGQANTSADKIERNPIYQAKLDSLREMFSVEFTPERREAFEAYQREEGEGLAAFAEWCADRELEQVWAKRRHAITPAREDLAEFHRWLQFLCDEQMGHAQQRATEAGMAIGIMTDLAVGVHPGGADAHTMSDWLVQDASVGAPPDPYNQQGQDWSQPPWNPEALAEEGYAPWREMLSSVLRHSGGIRVDHILGLFRLFWMPRMEDPSTGTYVRYDHEAMVGVLALEAERADAVVIGEDLGTFEPWVQDVLADRGVMGTTVLWFESDDNDEPLAASDYRRLSLSSVGTHDLPPTAGYLEGEHIRLRDELGVLTTDAEEEEKEDVEWQSKVLNRLSKDGYLAGTAAERTDFTGLGRDERGETADLLVGLHRFIAATPSALTVTNLVDLVGDRRVQNQPGTNADVYPNWCIPLCDGNGDAVLIDDLADLELVRRVGEASRR</sequence>
<dbReference type="Pfam" id="PF02446">
    <property type="entry name" value="Glyco_hydro_77"/>
    <property type="match status" value="1"/>
</dbReference>
<keyword evidence="5 10" id="KW-0328">Glycosyltransferase</keyword>
<name>A0A097IHJ2_9CORY</name>
<dbReference type="InterPro" id="IPR048458">
    <property type="entry name" value="MalQ_N"/>
</dbReference>
<keyword evidence="6 10" id="KW-0808">Transferase</keyword>
<dbReference type="EMBL" id="CP006764">
    <property type="protein sequence ID" value="AIT61594.1"/>
    <property type="molecule type" value="Genomic_DNA"/>
</dbReference>
<dbReference type="AlphaFoldDB" id="A0A097IHJ2"/>
<proteinExistence type="inferred from homology"/>
<evidence type="ECO:0000256" key="2">
    <source>
        <dbReference type="ARBA" id="ARBA00005684"/>
    </source>
</evidence>
<evidence type="ECO:0000256" key="1">
    <source>
        <dbReference type="ARBA" id="ARBA00000439"/>
    </source>
</evidence>
<evidence type="ECO:0000256" key="3">
    <source>
        <dbReference type="ARBA" id="ARBA00012560"/>
    </source>
</evidence>
<evidence type="ECO:0000259" key="11">
    <source>
        <dbReference type="Pfam" id="PF21226"/>
    </source>
</evidence>
<accession>A0A097IHJ2</accession>
<dbReference type="STRING" id="558173.CDOO_10185"/>
<dbReference type="GO" id="GO:0004134">
    <property type="term" value="F:4-alpha-glucanotransferase activity"/>
    <property type="evidence" value="ECO:0007669"/>
    <property type="project" value="UniProtKB-EC"/>
</dbReference>
<dbReference type="InterPro" id="IPR017853">
    <property type="entry name" value="GH"/>
</dbReference>
<evidence type="ECO:0000256" key="9">
    <source>
        <dbReference type="ARBA" id="ARBA00031501"/>
    </source>
</evidence>
<evidence type="ECO:0000256" key="7">
    <source>
        <dbReference type="ARBA" id="ARBA00023277"/>
    </source>
</evidence>
<dbReference type="Proteomes" id="UP000029914">
    <property type="component" value="Chromosome"/>
</dbReference>
<dbReference type="Pfam" id="PF21226">
    <property type="entry name" value="MalQ_N"/>
    <property type="match status" value="1"/>
</dbReference>
<comment type="catalytic activity">
    <reaction evidence="1 10">
        <text>Transfers a segment of a (1-&gt;4)-alpha-D-glucan to a new position in an acceptor, which may be glucose or a (1-&gt;4)-alpha-D-glucan.</text>
        <dbReference type="EC" id="2.4.1.25"/>
    </reaction>
</comment>
<evidence type="ECO:0000256" key="4">
    <source>
        <dbReference type="ARBA" id="ARBA00020295"/>
    </source>
</evidence>
<dbReference type="SUPFAM" id="SSF51445">
    <property type="entry name" value="(Trans)glycosidases"/>
    <property type="match status" value="1"/>
</dbReference>